<proteinExistence type="predicted"/>
<reference evidence="2" key="1">
    <citation type="journal article" date="2019" name="Int. J. Syst. Evol. Microbiol.">
        <title>The Global Catalogue of Microorganisms (GCM) 10K type strain sequencing project: providing services to taxonomists for standard genome sequencing and annotation.</title>
        <authorList>
            <consortium name="The Broad Institute Genomics Platform"/>
            <consortium name="The Broad Institute Genome Sequencing Center for Infectious Disease"/>
            <person name="Wu L."/>
            <person name="Ma J."/>
        </authorList>
    </citation>
    <scope>NUCLEOTIDE SEQUENCE [LARGE SCALE GENOMIC DNA]</scope>
    <source>
        <strain evidence="2">CGMCC 4.1641</strain>
    </source>
</reference>
<dbReference type="RefSeq" id="WP_382037937.1">
    <property type="nucleotide sequence ID" value="NZ_JBHSKJ010000003.1"/>
</dbReference>
<accession>A0ABV9ZXV5</accession>
<gene>
    <name evidence="1" type="ORF">ACFPP6_06005</name>
</gene>
<comment type="caution">
    <text evidence="1">The sequence shown here is derived from an EMBL/GenBank/DDBJ whole genome shotgun (WGS) entry which is preliminary data.</text>
</comment>
<evidence type="ECO:0000313" key="2">
    <source>
        <dbReference type="Proteomes" id="UP001596222"/>
    </source>
</evidence>
<dbReference type="EMBL" id="JBHSKJ010000003">
    <property type="protein sequence ID" value="MFC5144239.1"/>
    <property type="molecule type" value="Genomic_DNA"/>
</dbReference>
<name>A0ABV9ZXV5_9ACTN</name>
<protein>
    <submittedName>
        <fullName evidence="1">Uncharacterized protein</fullName>
    </submittedName>
</protein>
<evidence type="ECO:0000313" key="1">
    <source>
        <dbReference type="EMBL" id="MFC5144239.1"/>
    </source>
</evidence>
<organism evidence="1 2">
    <name type="scientific">Streptomyces aureoversilis</name>
    <dbReference type="NCBI Taxonomy" id="67277"/>
    <lineage>
        <taxon>Bacteria</taxon>
        <taxon>Bacillati</taxon>
        <taxon>Actinomycetota</taxon>
        <taxon>Actinomycetes</taxon>
        <taxon>Kitasatosporales</taxon>
        <taxon>Streptomycetaceae</taxon>
        <taxon>Streptomyces</taxon>
    </lineage>
</organism>
<dbReference type="Proteomes" id="UP001596222">
    <property type="component" value="Unassembled WGS sequence"/>
</dbReference>
<sequence length="97" mass="10452">MIASVMATGVGLCGLTAAAWSINGGLISASARLRRVRLAPQPPYAGFDLALVYAVRYLPCRPCERPHMPHEVDDQARTARCVECRTARPLTAEEGPC</sequence>
<keyword evidence="2" id="KW-1185">Reference proteome</keyword>